<evidence type="ECO:0000256" key="1">
    <source>
        <dbReference type="ARBA" id="ARBA00002238"/>
    </source>
</evidence>
<dbReference type="FunFam" id="1.50.40.10:FF:000016">
    <property type="entry name" value="Solute carrier family 25 member 23"/>
    <property type="match status" value="1"/>
</dbReference>
<evidence type="ECO:0000256" key="13">
    <source>
        <dbReference type="ARBA" id="ARBA00023136"/>
    </source>
</evidence>
<dbReference type="SUPFAM" id="SSF47473">
    <property type="entry name" value="EF-hand"/>
    <property type="match status" value="1"/>
</dbReference>
<feature type="repeat" description="Solcar" evidence="14">
    <location>
        <begin position="446"/>
        <end position="535"/>
    </location>
</feature>
<dbReference type="Gene3D" id="1.10.238.10">
    <property type="entry name" value="EF-hand"/>
    <property type="match status" value="2"/>
</dbReference>
<feature type="repeat" description="Solcar" evidence="14">
    <location>
        <begin position="329"/>
        <end position="433"/>
    </location>
</feature>
<evidence type="ECO:0000259" key="15">
    <source>
        <dbReference type="PROSITE" id="PS50222"/>
    </source>
</evidence>
<keyword evidence="11" id="KW-1133">Transmembrane helix</keyword>
<evidence type="ECO:0000256" key="14">
    <source>
        <dbReference type="PROSITE-ProRule" id="PRU00282"/>
    </source>
</evidence>
<evidence type="ECO:0000256" key="10">
    <source>
        <dbReference type="ARBA" id="ARBA00022837"/>
    </source>
</evidence>
<evidence type="ECO:0000256" key="8">
    <source>
        <dbReference type="ARBA" id="ARBA00022737"/>
    </source>
</evidence>
<evidence type="ECO:0000256" key="5">
    <source>
        <dbReference type="ARBA" id="ARBA00022448"/>
    </source>
</evidence>
<dbReference type="PANTHER" id="PTHR24089">
    <property type="entry name" value="SOLUTE CARRIER FAMILY 25"/>
    <property type="match status" value="1"/>
</dbReference>
<dbReference type="EMBL" id="FJUX01000003">
    <property type="protein sequence ID" value="CZS89641.1"/>
    <property type="molecule type" value="Genomic_DNA"/>
</dbReference>
<evidence type="ECO:0000313" key="16">
    <source>
        <dbReference type="EMBL" id="CZS89641.1"/>
    </source>
</evidence>
<dbReference type="InterPro" id="IPR002048">
    <property type="entry name" value="EF_hand_dom"/>
</dbReference>
<keyword evidence="9" id="KW-0999">Mitochondrion inner membrane</keyword>
<dbReference type="GO" id="GO:0005509">
    <property type="term" value="F:calcium ion binding"/>
    <property type="evidence" value="ECO:0007669"/>
    <property type="project" value="InterPro"/>
</dbReference>
<dbReference type="AlphaFoldDB" id="A0A1E1JVB3"/>
<keyword evidence="7" id="KW-0479">Metal-binding</keyword>
<name>A0A1E1JVB3_9HELO</name>
<keyword evidence="8" id="KW-0677">Repeat</keyword>
<dbReference type="OrthoDB" id="270584at2759"/>
<dbReference type="PROSITE" id="PS00018">
    <property type="entry name" value="EF_HAND_1"/>
    <property type="match status" value="2"/>
</dbReference>
<comment type="function">
    <text evidence="1">Mitochondrial transporter that mediates uptake of thiamine pyrophosphate (ThPP) into mitochondria.</text>
</comment>
<evidence type="ECO:0000256" key="11">
    <source>
        <dbReference type="ARBA" id="ARBA00022989"/>
    </source>
</evidence>
<dbReference type="InterPro" id="IPR011992">
    <property type="entry name" value="EF-hand-dom_pair"/>
</dbReference>
<sequence>MELPESQNARDARIERLWKNLDAQNKGKLDLNGLKKGLTRIDHRELARGSPRKLLSLTTTTALKNASDLLEDVIKAMDKNGDQVIQYEGMSSSGKREGLHVFFTLVQVTDKEYAEFRRFVEKTEKELLTLFHSIDRNQDGKLNKDELKTAFKTAGLAVQNSKLDKFFSEVDQNNDGYISFEEWRDFLLFLPTQKSPGLKAVMSYYSSGVQLNAEGDTSISEETLEGLGMKSQSRFSSLSVLFGAIFKIADTSPKVNQSLPIDAAPLQLVPDSEMSADAAATKIPESIVDLLLPTTSNSKSETTKTAEDRKKNVSGEIKPGEKILLTDILPDPGYFAAGAVAGVISRTSTAPLDRLKVYLIANIGPAKKSLDAVKQGDAVGVAKTVGRPLIDATKELWKAGGMRSLFAGNGLNVVKVMPESAIKFGSYEFAKRVMAHMEGHNDPQNINGYSKFFAGGMGGMVSQLFVYPLDTLKFRMQCETVSGGLHGNALITATAKKMIQQGPVKSGYRGLTMGLIGMFPYSAIDLGTFEYLKGRLAERNARILGCHEEDALPGSFATGCIGAFSGAFGASIVYPINLLRTRLQAQGTVLHPPTYDGIVDVARKTVQNEGFKGLFKGITPNLLKVVPAVSITYVVYENAKRAMHLK</sequence>
<proteinExistence type="inferred from homology"/>
<feature type="repeat" description="Solcar" evidence="14">
    <location>
        <begin position="553"/>
        <end position="642"/>
    </location>
</feature>
<keyword evidence="5" id="KW-0813">Transport</keyword>
<dbReference type="Gene3D" id="1.50.40.10">
    <property type="entry name" value="Mitochondrial carrier domain"/>
    <property type="match status" value="1"/>
</dbReference>
<evidence type="ECO:0000313" key="17">
    <source>
        <dbReference type="Proteomes" id="UP000178912"/>
    </source>
</evidence>
<dbReference type="Pfam" id="PF13499">
    <property type="entry name" value="EF-hand_7"/>
    <property type="match status" value="1"/>
</dbReference>
<comment type="similarity">
    <text evidence="3">Belongs to the mitochondrial carrier (TC 2.A.29) family.</text>
</comment>
<comment type="subcellular location">
    <subcellularLocation>
        <location evidence="2">Mitochondrion inner membrane</location>
        <topology evidence="2">Multi-pass membrane protein</topology>
    </subcellularLocation>
</comment>
<keyword evidence="13 14" id="KW-0472">Membrane</keyword>
<evidence type="ECO:0000256" key="3">
    <source>
        <dbReference type="ARBA" id="ARBA00006375"/>
    </source>
</evidence>
<evidence type="ECO:0000256" key="12">
    <source>
        <dbReference type="ARBA" id="ARBA00023128"/>
    </source>
</evidence>
<dbReference type="InterPro" id="IPR018108">
    <property type="entry name" value="MCP_transmembrane"/>
</dbReference>
<accession>A0A1E1JVB3</accession>
<dbReference type="InterPro" id="IPR023395">
    <property type="entry name" value="MCP_dom_sf"/>
</dbReference>
<dbReference type="SUPFAM" id="SSF103506">
    <property type="entry name" value="Mitochondrial carrier"/>
    <property type="match status" value="1"/>
</dbReference>
<dbReference type="CDD" id="cd00051">
    <property type="entry name" value="EFh"/>
    <property type="match status" value="1"/>
</dbReference>
<evidence type="ECO:0000256" key="2">
    <source>
        <dbReference type="ARBA" id="ARBA00004448"/>
    </source>
</evidence>
<feature type="domain" description="EF-hand" evidence="15">
    <location>
        <begin position="158"/>
        <end position="193"/>
    </location>
</feature>
<evidence type="ECO:0000256" key="4">
    <source>
        <dbReference type="ARBA" id="ARBA00021935"/>
    </source>
</evidence>
<dbReference type="Pfam" id="PF00153">
    <property type="entry name" value="Mito_carr"/>
    <property type="match status" value="3"/>
</dbReference>
<organism evidence="16 17">
    <name type="scientific">Rhynchosporium agropyri</name>
    <dbReference type="NCBI Taxonomy" id="914238"/>
    <lineage>
        <taxon>Eukaryota</taxon>
        <taxon>Fungi</taxon>
        <taxon>Dikarya</taxon>
        <taxon>Ascomycota</taxon>
        <taxon>Pezizomycotina</taxon>
        <taxon>Leotiomycetes</taxon>
        <taxon>Helotiales</taxon>
        <taxon>Ploettnerulaceae</taxon>
        <taxon>Rhynchosporium</taxon>
    </lineage>
</organism>
<dbReference type="GO" id="GO:0005743">
    <property type="term" value="C:mitochondrial inner membrane"/>
    <property type="evidence" value="ECO:0007669"/>
    <property type="project" value="UniProtKB-SubCell"/>
</dbReference>
<dbReference type="SMART" id="SM00054">
    <property type="entry name" value="EFh"/>
    <property type="match status" value="4"/>
</dbReference>
<keyword evidence="12" id="KW-0496">Mitochondrion</keyword>
<feature type="domain" description="EF-hand" evidence="15">
    <location>
        <begin position="122"/>
        <end position="157"/>
    </location>
</feature>
<evidence type="ECO:0000256" key="6">
    <source>
        <dbReference type="ARBA" id="ARBA00022692"/>
    </source>
</evidence>
<dbReference type="Proteomes" id="UP000178912">
    <property type="component" value="Unassembled WGS sequence"/>
</dbReference>
<evidence type="ECO:0000256" key="9">
    <source>
        <dbReference type="ARBA" id="ARBA00022792"/>
    </source>
</evidence>
<dbReference type="PRINTS" id="PR00926">
    <property type="entry name" value="MITOCARRIER"/>
</dbReference>
<dbReference type="PROSITE" id="PS50222">
    <property type="entry name" value="EF_HAND_2"/>
    <property type="match status" value="2"/>
</dbReference>
<keyword evidence="10" id="KW-0106">Calcium</keyword>
<evidence type="ECO:0000256" key="7">
    <source>
        <dbReference type="ARBA" id="ARBA00022723"/>
    </source>
</evidence>
<dbReference type="GO" id="GO:0055085">
    <property type="term" value="P:transmembrane transport"/>
    <property type="evidence" value="ECO:0007669"/>
    <property type="project" value="InterPro"/>
</dbReference>
<protein>
    <recommendedName>
        <fullName evidence="4">Mitochondrial thiamine pyrophosphate carrier 1</fullName>
    </recommendedName>
</protein>
<dbReference type="PROSITE" id="PS50920">
    <property type="entry name" value="SOLCAR"/>
    <property type="match status" value="3"/>
</dbReference>
<dbReference type="InterPro" id="IPR002067">
    <property type="entry name" value="MCP"/>
</dbReference>
<keyword evidence="17" id="KW-1185">Reference proteome</keyword>
<reference evidence="17" key="1">
    <citation type="submission" date="2016-03" db="EMBL/GenBank/DDBJ databases">
        <authorList>
            <person name="Guldener U."/>
        </authorList>
    </citation>
    <scope>NUCLEOTIDE SEQUENCE [LARGE SCALE GENOMIC DNA]</scope>
    <source>
        <strain evidence="17">04CH-RAC-A.6.1</strain>
    </source>
</reference>
<keyword evidence="6 14" id="KW-0812">Transmembrane</keyword>
<dbReference type="InterPro" id="IPR018247">
    <property type="entry name" value="EF_Hand_1_Ca_BS"/>
</dbReference>
<gene>
    <name evidence="16" type="ORF">RAG0_00958</name>
</gene>